<feature type="transmembrane region" description="Helical" evidence="1">
    <location>
        <begin position="28"/>
        <end position="47"/>
    </location>
</feature>
<evidence type="ECO:0000313" key="2">
    <source>
        <dbReference type="EMBL" id="KAF2869065.1"/>
    </source>
</evidence>
<evidence type="ECO:0000313" key="3">
    <source>
        <dbReference type="Proteomes" id="UP000481861"/>
    </source>
</evidence>
<feature type="transmembrane region" description="Helical" evidence="1">
    <location>
        <begin position="85"/>
        <end position="105"/>
    </location>
</feature>
<feature type="transmembrane region" description="Helical" evidence="1">
    <location>
        <begin position="117"/>
        <end position="141"/>
    </location>
</feature>
<evidence type="ECO:0000256" key="1">
    <source>
        <dbReference type="SAM" id="Phobius"/>
    </source>
</evidence>
<protein>
    <recommendedName>
        <fullName evidence="4">MARVEL domain-containing protein</fullName>
    </recommendedName>
</protein>
<organism evidence="2 3">
    <name type="scientific">Massariosphaeria phaeospora</name>
    <dbReference type="NCBI Taxonomy" id="100035"/>
    <lineage>
        <taxon>Eukaryota</taxon>
        <taxon>Fungi</taxon>
        <taxon>Dikarya</taxon>
        <taxon>Ascomycota</taxon>
        <taxon>Pezizomycotina</taxon>
        <taxon>Dothideomycetes</taxon>
        <taxon>Pleosporomycetidae</taxon>
        <taxon>Pleosporales</taxon>
        <taxon>Pleosporales incertae sedis</taxon>
        <taxon>Massariosphaeria</taxon>
    </lineage>
</organism>
<accession>A0A7C8MK40</accession>
<comment type="caution">
    <text evidence="2">The sequence shown here is derived from an EMBL/GenBank/DDBJ whole genome shotgun (WGS) entry which is preliminary data.</text>
</comment>
<sequence>PMTEDFETVKAVRKEDARLKSRIRRLRILSRTISLLISIAILIPIALTVHKFLSTRTTLRTILHPDGTSTTRTAWAKDSKTWPTYMYFATAATAVLLNGSIIFSYKCGVQQANRASNVASVFSWAVLVGNLVVWSVAAGLYRSEKDKGGKSNDLWGWTCSPAARAIQKEFVKEVNFERFCNVQSVSFYIGIVQVVAALLSIVIYVLALFRRSTKKKIQKQAK</sequence>
<reference evidence="2 3" key="1">
    <citation type="submission" date="2020-01" db="EMBL/GenBank/DDBJ databases">
        <authorList>
            <consortium name="DOE Joint Genome Institute"/>
            <person name="Haridas S."/>
            <person name="Albert R."/>
            <person name="Binder M."/>
            <person name="Bloem J."/>
            <person name="Labutti K."/>
            <person name="Salamov A."/>
            <person name="Andreopoulos B."/>
            <person name="Baker S.E."/>
            <person name="Barry K."/>
            <person name="Bills G."/>
            <person name="Bluhm B.H."/>
            <person name="Cannon C."/>
            <person name="Castanera R."/>
            <person name="Culley D.E."/>
            <person name="Daum C."/>
            <person name="Ezra D."/>
            <person name="Gonzalez J.B."/>
            <person name="Henrissat B."/>
            <person name="Kuo A."/>
            <person name="Liang C."/>
            <person name="Lipzen A."/>
            <person name="Lutzoni F."/>
            <person name="Magnuson J."/>
            <person name="Mondo S."/>
            <person name="Nolan M."/>
            <person name="Ohm R."/>
            <person name="Pangilinan J."/>
            <person name="Park H.-J.H."/>
            <person name="Ramirez L."/>
            <person name="Alfaro M."/>
            <person name="Sun H."/>
            <person name="Tritt A."/>
            <person name="Yoshinaga Y."/>
            <person name="Zwiers L.-H.L."/>
            <person name="Turgeon B.G."/>
            <person name="Goodwin S.B."/>
            <person name="Spatafora J.W."/>
            <person name="Crous P.W."/>
            <person name="Grigoriev I.V."/>
        </authorList>
    </citation>
    <scope>NUCLEOTIDE SEQUENCE [LARGE SCALE GENOMIC DNA]</scope>
    <source>
        <strain evidence="2 3">CBS 611.86</strain>
    </source>
</reference>
<proteinExistence type="predicted"/>
<keyword evidence="1" id="KW-0812">Transmembrane</keyword>
<dbReference type="PANTHER" id="PTHR42069:SF1">
    <property type="entry name" value="MARVEL DOMAIN-CONTAINING PROTEIN"/>
    <property type="match status" value="1"/>
</dbReference>
<feature type="non-terminal residue" evidence="2">
    <location>
        <position position="222"/>
    </location>
</feature>
<gene>
    <name evidence="2" type="ORF">BDV95DRAFT_457257</name>
</gene>
<feature type="transmembrane region" description="Helical" evidence="1">
    <location>
        <begin position="185"/>
        <end position="209"/>
    </location>
</feature>
<keyword evidence="3" id="KW-1185">Reference proteome</keyword>
<dbReference type="PANTHER" id="PTHR42069">
    <property type="entry name" value="HYPHAL ANASTAMOSIS-8 PROTEIN"/>
    <property type="match status" value="1"/>
</dbReference>
<dbReference type="Proteomes" id="UP000481861">
    <property type="component" value="Unassembled WGS sequence"/>
</dbReference>
<feature type="non-terminal residue" evidence="2">
    <location>
        <position position="1"/>
    </location>
</feature>
<dbReference type="OrthoDB" id="5371583at2759"/>
<dbReference type="EMBL" id="JAADJZ010000017">
    <property type="protein sequence ID" value="KAF2869065.1"/>
    <property type="molecule type" value="Genomic_DNA"/>
</dbReference>
<keyword evidence="1" id="KW-0472">Membrane</keyword>
<name>A0A7C8MK40_9PLEO</name>
<dbReference type="AlphaFoldDB" id="A0A7C8MK40"/>
<evidence type="ECO:0008006" key="4">
    <source>
        <dbReference type="Google" id="ProtNLM"/>
    </source>
</evidence>
<keyword evidence="1" id="KW-1133">Transmembrane helix</keyword>